<comment type="caution">
    <text evidence="3">The sequence shown here is derived from an EMBL/GenBank/DDBJ whole genome shotgun (WGS) entry which is preliminary data.</text>
</comment>
<dbReference type="EMBL" id="JAPFFF010000016">
    <property type="protein sequence ID" value="KAK8864921.1"/>
    <property type="molecule type" value="Genomic_DNA"/>
</dbReference>
<keyword evidence="1" id="KW-0472">Membrane</keyword>
<protein>
    <recommendedName>
        <fullName evidence="2">Fungal lipase-type domain-containing protein</fullName>
    </recommendedName>
</protein>
<dbReference type="Pfam" id="PF01764">
    <property type="entry name" value="Lipase_3"/>
    <property type="match status" value="1"/>
</dbReference>
<accession>A0ABR2IKQ4</accession>
<dbReference type="PANTHER" id="PTHR46023">
    <property type="entry name" value="LIPASE CLASS 3 PROTEIN-LIKE"/>
    <property type="match status" value="1"/>
</dbReference>
<dbReference type="InterPro" id="IPR029058">
    <property type="entry name" value="AB_hydrolase_fold"/>
</dbReference>
<name>A0ABR2IKQ4_9EUKA</name>
<sequence length="388" mass="43106">MFTNKEVIKYTDLLNSLNKEENHQLPHLYQIIIEGGGHDGIPHFKLLEEESAETYIIWIRGTNFSDPNDILINILATPIFFYGELCHRGYFFAAYAIIIMLRRYLIHGRFNKIVCLGHSLGGAVASIITTIIRKGNQGPICYASRLRQKFPGDSFRCLVFGTPPIFSLNMSLETKNYVTNVIIADDIVPKLGGLFNSLSKLQLRIVSMTMYEQNAVNFFMHSNSPLFEYFHSIFNRKLNADKLPGNVVLLHIGCDSGGFAFNSILSLNGLQHHKFESYSSAVKQLVQDNDEAFGAAQLAPGASSFERLVSVGFDVARLAYKGTSKVAELALKGGARVAEMAFGGRETVDELAAKGRRMADNLALKREVDAVEFALKGVEVIVSVSDFF</sequence>
<keyword evidence="1" id="KW-0812">Transmembrane</keyword>
<reference evidence="3 4" key="1">
    <citation type="submission" date="2024-04" db="EMBL/GenBank/DDBJ databases">
        <title>Tritrichomonas musculus Genome.</title>
        <authorList>
            <person name="Alves-Ferreira E."/>
            <person name="Grigg M."/>
            <person name="Lorenzi H."/>
            <person name="Galac M."/>
        </authorList>
    </citation>
    <scope>NUCLEOTIDE SEQUENCE [LARGE SCALE GENOMIC DNA]</scope>
    <source>
        <strain evidence="3 4">EAF2021</strain>
    </source>
</reference>
<evidence type="ECO:0000259" key="2">
    <source>
        <dbReference type="Pfam" id="PF01764"/>
    </source>
</evidence>
<dbReference type="SUPFAM" id="SSF53474">
    <property type="entry name" value="alpha/beta-Hydrolases"/>
    <property type="match status" value="1"/>
</dbReference>
<gene>
    <name evidence="3" type="ORF">M9Y10_010448</name>
</gene>
<evidence type="ECO:0000313" key="3">
    <source>
        <dbReference type="EMBL" id="KAK8864921.1"/>
    </source>
</evidence>
<evidence type="ECO:0000256" key="1">
    <source>
        <dbReference type="SAM" id="Phobius"/>
    </source>
</evidence>
<dbReference type="InterPro" id="IPR002921">
    <property type="entry name" value="Fungal_lipase-type"/>
</dbReference>
<keyword evidence="4" id="KW-1185">Reference proteome</keyword>
<dbReference type="Gene3D" id="3.40.50.1820">
    <property type="entry name" value="alpha/beta hydrolase"/>
    <property type="match status" value="1"/>
</dbReference>
<keyword evidence="1" id="KW-1133">Transmembrane helix</keyword>
<feature type="transmembrane region" description="Helical" evidence="1">
    <location>
        <begin position="79"/>
        <end position="101"/>
    </location>
</feature>
<feature type="domain" description="Fungal lipase-type" evidence="2">
    <location>
        <begin position="111"/>
        <end position="191"/>
    </location>
</feature>
<dbReference type="Proteomes" id="UP001470230">
    <property type="component" value="Unassembled WGS sequence"/>
</dbReference>
<evidence type="ECO:0000313" key="4">
    <source>
        <dbReference type="Proteomes" id="UP001470230"/>
    </source>
</evidence>
<dbReference type="PANTHER" id="PTHR46023:SF6">
    <property type="entry name" value="LIPASE CLASS 3 FAMILY PROTEIN"/>
    <property type="match status" value="1"/>
</dbReference>
<feature type="transmembrane region" description="Helical" evidence="1">
    <location>
        <begin position="113"/>
        <end position="132"/>
    </location>
</feature>
<organism evidence="3 4">
    <name type="scientific">Tritrichomonas musculus</name>
    <dbReference type="NCBI Taxonomy" id="1915356"/>
    <lineage>
        <taxon>Eukaryota</taxon>
        <taxon>Metamonada</taxon>
        <taxon>Parabasalia</taxon>
        <taxon>Tritrichomonadida</taxon>
        <taxon>Tritrichomonadidae</taxon>
        <taxon>Tritrichomonas</taxon>
    </lineage>
</organism>
<proteinExistence type="predicted"/>